<comment type="caution">
    <text evidence="2">The sequence shown here is derived from an EMBL/GenBank/DDBJ whole genome shotgun (WGS) entry which is preliminary data.</text>
</comment>
<dbReference type="RefSeq" id="WP_248428242.1">
    <property type="nucleotide sequence ID" value="NZ_JALNUB010000004.1"/>
</dbReference>
<dbReference type="Gene3D" id="3.40.50.150">
    <property type="entry name" value="Vaccinia Virus protein VP39"/>
    <property type="match status" value="1"/>
</dbReference>
<dbReference type="SUPFAM" id="SSF53335">
    <property type="entry name" value="S-adenosyl-L-methionine-dependent methyltransferases"/>
    <property type="match status" value="1"/>
</dbReference>
<dbReference type="InterPro" id="IPR013216">
    <property type="entry name" value="Methyltransf_11"/>
</dbReference>
<dbReference type="EMBL" id="JALNUB010000004">
    <property type="protein sequence ID" value="MCK8141927.1"/>
    <property type="molecule type" value="Genomic_DNA"/>
</dbReference>
<evidence type="ECO:0000259" key="1">
    <source>
        <dbReference type="Pfam" id="PF08241"/>
    </source>
</evidence>
<protein>
    <submittedName>
        <fullName evidence="2">Class I SAM-dependent methyltransferase</fullName>
    </submittedName>
</protein>
<accession>A0A9X1XYE4</accession>
<evidence type="ECO:0000313" key="2">
    <source>
        <dbReference type="EMBL" id="MCK8141927.1"/>
    </source>
</evidence>
<dbReference type="CDD" id="cd02440">
    <property type="entry name" value="AdoMet_MTases"/>
    <property type="match status" value="1"/>
</dbReference>
<dbReference type="GO" id="GO:0008757">
    <property type="term" value="F:S-adenosylmethionine-dependent methyltransferase activity"/>
    <property type="evidence" value="ECO:0007669"/>
    <property type="project" value="InterPro"/>
</dbReference>
<keyword evidence="3" id="KW-1185">Reference proteome</keyword>
<evidence type="ECO:0000313" key="3">
    <source>
        <dbReference type="Proteomes" id="UP001139260"/>
    </source>
</evidence>
<reference evidence="2" key="1">
    <citation type="submission" date="2022-04" db="EMBL/GenBank/DDBJ databases">
        <title>Flavobacterium pygoscelis sp. nov. isolated from Chinstrap chick (Pygoscelis antarcticus).</title>
        <authorList>
            <person name="Irgang R."/>
            <person name="Poblete-Morales M."/>
            <person name="Avendano-Herrera R."/>
        </authorList>
    </citation>
    <scope>NUCLEOTIDE SEQUENCE</scope>
    <source>
        <strain evidence="2">I-SCBP12n</strain>
    </source>
</reference>
<feature type="domain" description="Methyltransferase type 11" evidence="1">
    <location>
        <begin position="39"/>
        <end position="132"/>
    </location>
</feature>
<sequence length="272" mass="31523">MKKKWTGERLETNIFSRDTTEHLHRYAVALEYIKDKTILDIACGEGYGSNLMSNEAKYVFGVDIDAETINKACKKYIKNNLKYLSGSTSNIPVQSNSIDVVISYETLEHHDEHEQMMLEIQRVLKPNGILIISTPDKHYYSDVRNFKNSFHVKELYKNEFLDLISKYFKFAQLLNQAHINGSSLISENEYIKKIKFFKGDYTEIVSIENDLTFLIIIASNAEFSKQNTTIFDGTEVAKHIVNEIKKEFTDSNTFRLGKFLLSPFVFIKRILK</sequence>
<keyword evidence="2" id="KW-0489">Methyltransferase</keyword>
<dbReference type="GO" id="GO:0032259">
    <property type="term" value="P:methylation"/>
    <property type="evidence" value="ECO:0007669"/>
    <property type="project" value="UniProtKB-KW"/>
</dbReference>
<organism evidence="2 3">
    <name type="scientific">Flavobacterium pygoscelis</name>
    <dbReference type="NCBI Taxonomy" id="2893176"/>
    <lineage>
        <taxon>Bacteria</taxon>
        <taxon>Pseudomonadati</taxon>
        <taxon>Bacteroidota</taxon>
        <taxon>Flavobacteriia</taxon>
        <taxon>Flavobacteriales</taxon>
        <taxon>Flavobacteriaceae</taxon>
        <taxon>Flavobacterium</taxon>
    </lineage>
</organism>
<dbReference type="PANTHER" id="PTHR43861">
    <property type="entry name" value="TRANS-ACONITATE 2-METHYLTRANSFERASE-RELATED"/>
    <property type="match status" value="1"/>
</dbReference>
<dbReference type="Pfam" id="PF08241">
    <property type="entry name" value="Methyltransf_11"/>
    <property type="match status" value="1"/>
</dbReference>
<keyword evidence="2" id="KW-0808">Transferase</keyword>
<name>A0A9X1XYE4_9FLAO</name>
<dbReference type="InterPro" id="IPR029063">
    <property type="entry name" value="SAM-dependent_MTases_sf"/>
</dbReference>
<proteinExistence type="predicted"/>
<gene>
    <name evidence="2" type="ORF">MW871_08475</name>
</gene>
<dbReference type="Proteomes" id="UP001139260">
    <property type="component" value="Unassembled WGS sequence"/>
</dbReference>
<dbReference type="AlphaFoldDB" id="A0A9X1XYE4"/>